<dbReference type="PANTHER" id="PTHR15140">
    <property type="entry name" value="TUBULIN-SPECIFIC CHAPERONE E"/>
    <property type="match status" value="1"/>
</dbReference>
<dbReference type="Gramene" id="OE9A107078T1">
    <property type="protein sequence ID" value="OE9A107078C1"/>
    <property type="gene ID" value="OE9A107078"/>
</dbReference>
<comment type="caution">
    <text evidence="1">The sequence shown here is derived from an EMBL/GenBank/DDBJ whole genome shotgun (WGS) entry which is preliminary data.</text>
</comment>
<name>A0A8S0VCC9_OLEEU</name>
<dbReference type="InterPro" id="IPR032675">
    <property type="entry name" value="LRR_dom_sf"/>
</dbReference>
<evidence type="ECO:0008006" key="3">
    <source>
        <dbReference type="Google" id="ProtNLM"/>
    </source>
</evidence>
<dbReference type="EMBL" id="CACTIH010009210">
    <property type="protein sequence ID" value="CAA3027587.1"/>
    <property type="molecule type" value="Genomic_DNA"/>
</dbReference>
<evidence type="ECO:0000313" key="2">
    <source>
        <dbReference type="Proteomes" id="UP000594638"/>
    </source>
</evidence>
<accession>A0A8S0VCC9</accession>
<keyword evidence="2" id="KW-1185">Reference proteome</keyword>
<gene>
    <name evidence="1" type="ORF">OLEA9_A107078</name>
</gene>
<dbReference type="OrthoDB" id="185373at2759"/>
<organism evidence="1 2">
    <name type="scientific">Olea europaea subsp. europaea</name>
    <dbReference type="NCBI Taxonomy" id="158383"/>
    <lineage>
        <taxon>Eukaryota</taxon>
        <taxon>Viridiplantae</taxon>
        <taxon>Streptophyta</taxon>
        <taxon>Embryophyta</taxon>
        <taxon>Tracheophyta</taxon>
        <taxon>Spermatophyta</taxon>
        <taxon>Magnoliopsida</taxon>
        <taxon>eudicotyledons</taxon>
        <taxon>Gunneridae</taxon>
        <taxon>Pentapetalae</taxon>
        <taxon>asterids</taxon>
        <taxon>lamiids</taxon>
        <taxon>Lamiales</taxon>
        <taxon>Oleaceae</taxon>
        <taxon>Oleeae</taxon>
        <taxon>Olea</taxon>
    </lineage>
</organism>
<reference evidence="1 2" key="1">
    <citation type="submission" date="2019-12" db="EMBL/GenBank/DDBJ databases">
        <authorList>
            <person name="Alioto T."/>
            <person name="Alioto T."/>
            <person name="Gomez Garrido J."/>
        </authorList>
    </citation>
    <scope>NUCLEOTIDE SEQUENCE [LARGE SCALE GENOMIC DNA]</scope>
</reference>
<dbReference type="InterPro" id="IPR046848">
    <property type="entry name" value="E_motif"/>
</dbReference>
<protein>
    <recommendedName>
        <fullName evidence="3">Disease resistance protein</fullName>
    </recommendedName>
</protein>
<dbReference type="SUPFAM" id="SSF52047">
    <property type="entry name" value="RNI-like"/>
    <property type="match status" value="1"/>
</dbReference>
<dbReference type="PANTHER" id="PTHR15140:SF33">
    <property type="entry name" value="LATE BLIGHT RESISTANCE PROTEIN HOMOLOG R1A-3 ISOFORM X1"/>
    <property type="match status" value="1"/>
</dbReference>
<dbReference type="Pfam" id="PF20431">
    <property type="entry name" value="E_motif"/>
    <property type="match status" value="1"/>
</dbReference>
<dbReference type="AlphaFoldDB" id="A0A8S0VCC9"/>
<sequence>MAIHSSQHDDSTKEGFSVIKQAVQLNKWRDKLESLRCQSNVWSPSFLQNLTFPPSLKKTTITSCFLPWKDTTIVVSLPNLEVLKLKRGTFLGPVCEPIEGEFVKMKFLLMQQDINLKFWRADTFHFPSIQRLIIKSCHCLMEIPYGIGEIPTLESIKLHDCSSLLETSAKQIQEEQLSFENEGLQGRNTIHINIFHSTSPIVKKSKVVSNWTVLPEREVILDDFQNFEIKTLIHRAGWEKLSGKRPYKGKTKNRHYPNPSSLPIISLLTPFSAVYRAMPSYCLPIIVRQKLLELEPRRSGNFVMVANKYAEAALWEKATNVRNIMRDKGLKRRSERAV</sequence>
<evidence type="ECO:0000313" key="1">
    <source>
        <dbReference type="EMBL" id="CAA3027587.1"/>
    </source>
</evidence>
<proteinExistence type="predicted"/>
<dbReference type="Proteomes" id="UP000594638">
    <property type="component" value="Unassembled WGS sequence"/>
</dbReference>
<dbReference type="Gene3D" id="3.80.10.10">
    <property type="entry name" value="Ribonuclease Inhibitor"/>
    <property type="match status" value="1"/>
</dbReference>